<comment type="caution">
    <text evidence="2">The sequence shown here is derived from an EMBL/GenBank/DDBJ whole genome shotgun (WGS) entry which is preliminary data.</text>
</comment>
<keyword evidence="1" id="KW-0812">Transmembrane</keyword>
<accession>A0ABS1YND3</accession>
<evidence type="ECO:0000313" key="3">
    <source>
        <dbReference type="Proteomes" id="UP000622245"/>
    </source>
</evidence>
<dbReference type="Proteomes" id="UP000622245">
    <property type="component" value="Unassembled WGS sequence"/>
</dbReference>
<organism evidence="2 3">
    <name type="scientific">Micromonospora tarensis</name>
    <dbReference type="NCBI Taxonomy" id="2806100"/>
    <lineage>
        <taxon>Bacteria</taxon>
        <taxon>Bacillati</taxon>
        <taxon>Actinomycetota</taxon>
        <taxon>Actinomycetes</taxon>
        <taxon>Micromonosporales</taxon>
        <taxon>Micromonosporaceae</taxon>
        <taxon>Micromonospora</taxon>
    </lineage>
</organism>
<feature type="transmembrane region" description="Helical" evidence="1">
    <location>
        <begin position="38"/>
        <end position="61"/>
    </location>
</feature>
<dbReference type="EMBL" id="JAEVHL010000218">
    <property type="protein sequence ID" value="MBM0278936.1"/>
    <property type="molecule type" value="Genomic_DNA"/>
</dbReference>
<sequence length="113" mass="11477">MESQLTILLPIAAVWLAAGVVADGLPRLRNARLLRRRTGWLLVLALTGVALTAAVLGGGLFSAGTAPVDQAAAGLTVAAGPALCRDDLPRVRRIRRLSGPGAGAGSVSRPPGH</sequence>
<gene>
    <name evidence="2" type="ORF">JM949_28470</name>
</gene>
<reference evidence="2 3" key="1">
    <citation type="submission" date="2021-01" db="EMBL/GenBank/DDBJ databases">
        <title>Draft genome sequence of Micromonospora sp. strain STR1s_6.</title>
        <authorList>
            <person name="Karlyshev A."/>
            <person name="Jawad R."/>
        </authorList>
    </citation>
    <scope>NUCLEOTIDE SEQUENCE [LARGE SCALE GENOMIC DNA]</scope>
    <source>
        <strain evidence="2 3">STR1S-6</strain>
    </source>
</reference>
<name>A0ABS1YND3_9ACTN</name>
<keyword evidence="1" id="KW-0472">Membrane</keyword>
<keyword evidence="3" id="KW-1185">Reference proteome</keyword>
<proteinExistence type="predicted"/>
<keyword evidence="1" id="KW-1133">Transmembrane helix</keyword>
<evidence type="ECO:0000256" key="1">
    <source>
        <dbReference type="SAM" id="Phobius"/>
    </source>
</evidence>
<protein>
    <submittedName>
        <fullName evidence="2">Uncharacterized protein</fullName>
    </submittedName>
</protein>
<evidence type="ECO:0000313" key="2">
    <source>
        <dbReference type="EMBL" id="MBM0278936.1"/>
    </source>
</evidence>
<feature type="non-terminal residue" evidence="2">
    <location>
        <position position="113"/>
    </location>
</feature>